<evidence type="ECO:0000313" key="7">
    <source>
        <dbReference type="EMBL" id="CAF0782536.1"/>
    </source>
</evidence>
<sequence>MMSYSKHKYHHDHSKDQKRFRHQSPSTLSSCMSTRNFTRTDEEQYREKNLTNKNRTMKKIEEEKHQAVKAKKKQQRESRKLHGILHEKFQRYSTQSNKKERKENAVFILKGECMNHRNTNNLYDDEKLLATFVWKKKLEKDGLSNISPEYLRTIIAQRVEQNKTEMEKLKKQRLEREFQNEIREKEKEFLQRIKEAEYFCKWKKQEELFHLNQIYLRSKLRIAHGRAKPIDLFVHYITDDDDDLAVGMHEPSTYLNGLTNHDLENLLADIRIYIEIEQQQNVETKLHKYDVQYWQDITTITGDELSNLRKLSAKLNNDQNIHIRRECIDSIIFQDVTETFKNKTLQQLKQLERCIRSKIGNEKDIDISYWESILFQLKIHMARTRLRDQYQLKLARKFQKIKEEQNISTTSKMNDNDFQSHEDLENKCLNEYKQGCYSPKLVNIHDFDISKYCILEADDWKKLEQQRQSIIKSDFVKSNIHDIFDELIRKIGSLTDDDLIVNEIISTDIQPLWSDKYKPCKPRFLNKVRTGYVWNSYNKKRHDTDNPPPKIIQGYKFNIFYPNLIDKNQQPSYSLTICENNRNFSILKFHAGPPYEDIAFKIVNEEWDKSCKHGFQSRFQNGILRLWFKFRQNKYRR</sequence>
<feature type="compositionally biased region" description="Polar residues" evidence="4">
    <location>
        <begin position="23"/>
        <end position="32"/>
    </location>
</feature>
<dbReference type="GO" id="GO:0005681">
    <property type="term" value="C:spliceosomal complex"/>
    <property type="evidence" value="ECO:0007669"/>
    <property type="project" value="TreeGrafter"/>
</dbReference>
<feature type="coiled-coil region" evidence="3">
    <location>
        <begin position="50"/>
        <end position="80"/>
    </location>
</feature>
<feature type="region of interest" description="Disordered" evidence="4">
    <location>
        <begin position="1"/>
        <end position="32"/>
    </location>
</feature>
<dbReference type="GO" id="GO:0005737">
    <property type="term" value="C:cytoplasm"/>
    <property type="evidence" value="ECO:0007669"/>
    <property type="project" value="TreeGrafter"/>
</dbReference>
<dbReference type="Pfam" id="PF09732">
    <property type="entry name" value="CactinC_cactus"/>
    <property type="match status" value="1"/>
</dbReference>
<feature type="compositionally biased region" description="Basic residues" evidence="4">
    <location>
        <begin position="1"/>
        <end position="22"/>
    </location>
</feature>
<dbReference type="PANTHER" id="PTHR21737">
    <property type="entry name" value="POLYGLUTAMINE BINDING PROTEIN 1/MARVEL MEMBRANE-ASSOCIATING DOMAIN CONTAINING 3"/>
    <property type="match status" value="1"/>
</dbReference>
<evidence type="ECO:0000256" key="3">
    <source>
        <dbReference type="SAM" id="Coils"/>
    </source>
</evidence>
<comment type="caution">
    <text evidence="7">The sequence shown here is derived from an EMBL/GenBank/DDBJ whole genome shotgun (WGS) entry which is preliminary data.</text>
</comment>
<dbReference type="Pfam" id="PF10312">
    <property type="entry name" value="Cactin_mid"/>
    <property type="match status" value="1"/>
</dbReference>
<dbReference type="OrthoDB" id="265955at2759"/>
<protein>
    <recommendedName>
        <fullName evidence="2">Splicing factor Cactin</fullName>
    </recommendedName>
</protein>
<reference evidence="7" key="1">
    <citation type="submission" date="2021-02" db="EMBL/GenBank/DDBJ databases">
        <authorList>
            <person name="Nowell W R."/>
        </authorList>
    </citation>
    <scope>NUCLEOTIDE SEQUENCE</scope>
</reference>
<dbReference type="GO" id="GO:0045292">
    <property type="term" value="P:mRNA cis splicing, via spliceosome"/>
    <property type="evidence" value="ECO:0007669"/>
    <property type="project" value="TreeGrafter"/>
</dbReference>
<gene>
    <name evidence="7" type="ORF">RFH988_LOCUS2984</name>
</gene>
<dbReference type="EMBL" id="CAJNOO010000068">
    <property type="protein sequence ID" value="CAF0782536.1"/>
    <property type="molecule type" value="Genomic_DNA"/>
</dbReference>
<organism evidence="7 8">
    <name type="scientific">Rotaria sordida</name>
    <dbReference type="NCBI Taxonomy" id="392033"/>
    <lineage>
        <taxon>Eukaryota</taxon>
        <taxon>Metazoa</taxon>
        <taxon>Spiralia</taxon>
        <taxon>Gnathifera</taxon>
        <taxon>Rotifera</taxon>
        <taxon>Eurotatoria</taxon>
        <taxon>Bdelloidea</taxon>
        <taxon>Philodinida</taxon>
        <taxon>Philodinidae</taxon>
        <taxon>Rotaria</taxon>
    </lineage>
</organism>
<name>A0A813RHJ0_9BILA</name>
<evidence type="ECO:0000256" key="2">
    <source>
        <dbReference type="ARBA" id="ARBA00034534"/>
    </source>
</evidence>
<dbReference type="SMART" id="SM01050">
    <property type="entry name" value="CactinC_cactus"/>
    <property type="match status" value="1"/>
</dbReference>
<feature type="domain" description="Splicing factor Cactin C-terminal" evidence="5">
    <location>
        <begin position="513"/>
        <end position="637"/>
    </location>
</feature>
<comment type="similarity">
    <text evidence="1">Belongs to the CACTIN family.</text>
</comment>
<dbReference type="Proteomes" id="UP000663882">
    <property type="component" value="Unassembled WGS sequence"/>
</dbReference>
<dbReference type="PANTHER" id="PTHR21737:SF4">
    <property type="entry name" value="SPLICING FACTOR CACTIN"/>
    <property type="match status" value="1"/>
</dbReference>
<evidence type="ECO:0000259" key="6">
    <source>
        <dbReference type="Pfam" id="PF10312"/>
    </source>
</evidence>
<accession>A0A813RHJ0</accession>
<feature type="domain" description="Splicing factor cactin central" evidence="6">
    <location>
        <begin position="192"/>
        <end position="388"/>
    </location>
</feature>
<dbReference type="InterPro" id="IPR018816">
    <property type="entry name" value="Cactin_central"/>
</dbReference>
<proteinExistence type="inferred from homology"/>
<evidence type="ECO:0000256" key="4">
    <source>
        <dbReference type="SAM" id="MobiDB-lite"/>
    </source>
</evidence>
<keyword evidence="3" id="KW-0175">Coiled coil</keyword>
<dbReference type="InterPro" id="IPR019134">
    <property type="entry name" value="Cactin_C"/>
</dbReference>
<evidence type="ECO:0000259" key="5">
    <source>
        <dbReference type="Pfam" id="PF09732"/>
    </source>
</evidence>
<evidence type="ECO:0000256" key="1">
    <source>
        <dbReference type="ARBA" id="ARBA00006895"/>
    </source>
</evidence>
<evidence type="ECO:0000313" key="8">
    <source>
        <dbReference type="Proteomes" id="UP000663882"/>
    </source>
</evidence>
<dbReference type="AlphaFoldDB" id="A0A813RHJ0"/>